<accession>A0AAQ4D4Z2</accession>
<keyword evidence="3" id="KW-1185">Reference proteome</keyword>
<feature type="region of interest" description="Disordered" evidence="1">
    <location>
        <begin position="39"/>
        <end position="78"/>
    </location>
</feature>
<evidence type="ECO:0000313" key="3">
    <source>
        <dbReference type="Proteomes" id="UP001321473"/>
    </source>
</evidence>
<evidence type="ECO:0000313" key="2">
    <source>
        <dbReference type="EMBL" id="KAK8757532.1"/>
    </source>
</evidence>
<dbReference type="Proteomes" id="UP001321473">
    <property type="component" value="Unassembled WGS sequence"/>
</dbReference>
<proteinExistence type="predicted"/>
<organism evidence="2 3">
    <name type="scientific">Amblyomma americanum</name>
    <name type="common">Lone star tick</name>
    <dbReference type="NCBI Taxonomy" id="6943"/>
    <lineage>
        <taxon>Eukaryota</taxon>
        <taxon>Metazoa</taxon>
        <taxon>Ecdysozoa</taxon>
        <taxon>Arthropoda</taxon>
        <taxon>Chelicerata</taxon>
        <taxon>Arachnida</taxon>
        <taxon>Acari</taxon>
        <taxon>Parasitiformes</taxon>
        <taxon>Ixodida</taxon>
        <taxon>Ixodoidea</taxon>
        <taxon>Ixodidae</taxon>
        <taxon>Amblyomminae</taxon>
        <taxon>Amblyomma</taxon>
    </lineage>
</organism>
<gene>
    <name evidence="2" type="ORF">V5799_004835</name>
</gene>
<protein>
    <submittedName>
        <fullName evidence="2">Uncharacterized protein</fullName>
    </submittedName>
</protein>
<dbReference type="AlphaFoldDB" id="A0AAQ4D4Z2"/>
<sequence>MMIARIFQKKKRYERGGHIVAAHLAGSADEERVDAVLKPTNEEAKPSWKSLSWKTRRGSDETTAGKPVHHSCQPSWRQ</sequence>
<name>A0AAQ4D4Z2_AMBAM</name>
<reference evidence="2 3" key="1">
    <citation type="journal article" date="2023" name="Arcadia Sci">
        <title>De novo assembly of a long-read Amblyomma americanum tick genome.</title>
        <authorList>
            <person name="Chou S."/>
            <person name="Poskanzer K.E."/>
            <person name="Rollins M."/>
            <person name="Thuy-Boun P.S."/>
        </authorList>
    </citation>
    <scope>NUCLEOTIDE SEQUENCE [LARGE SCALE GENOMIC DNA]</scope>
    <source>
        <strain evidence="2">F_SG_1</strain>
        <tissue evidence="2">Salivary glands</tissue>
    </source>
</reference>
<comment type="caution">
    <text evidence="2">The sequence shown here is derived from an EMBL/GenBank/DDBJ whole genome shotgun (WGS) entry which is preliminary data.</text>
</comment>
<evidence type="ECO:0000256" key="1">
    <source>
        <dbReference type="SAM" id="MobiDB-lite"/>
    </source>
</evidence>
<dbReference type="EMBL" id="JARKHS020035139">
    <property type="protein sequence ID" value="KAK8757532.1"/>
    <property type="molecule type" value="Genomic_DNA"/>
</dbReference>